<keyword evidence="1" id="KW-0472">Membrane</keyword>
<keyword evidence="1" id="KW-1133">Transmembrane helix</keyword>
<name>A0A7X5ZCZ9_9MYCO</name>
<feature type="transmembrane region" description="Helical" evidence="1">
    <location>
        <begin position="461"/>
        <end position="481"/>
    </location>
</feature>
<dbReference type="Proteomes" id="UP000547444">
    <property type="component" value="Unassembled WGS sequence"/>
</dbReference>
<reference evidence="2 3" key="1">
    <citation type="submission" date="2020-03" db="EMBL/GenBank/DDBJ databases">
        <title>Sequencing the genomes of 1000 actinobacteria strains.</title>
        <authorList>
            <person name="Klenk H.-P."/>
        </authorList>
    </citation>
    <scope>NUCLEOTIDE SEQUENCE [LARGE SCALE GENOMIC DNA]</scope>
    <source>
        <strain evidence="2 3">DSM 44556</strain>
    </source>
</reference>
<evidence type="ECO:0008006" key="4">
    <source>
        <dbReference type="Google" id="ProtNLM"/>
    </source>
</evidence>
<organism evidence="2 3">
    <name type="scientific">Mycolicibacterium fluoranthenivorans</name>
    <dbReference type="NCBI Taxonomy" id="258505"/>
    <lineage>
        <taxon>Bacteria</taxon>
        <taxon>Bacillati</taxon>
        <taxon>Actinomycetota</taxon>
        <taxon>Actinomycetes</taxon>
        <taxon>Mycobacteriales</taxon>
        <taxon>Mycobacteriaceae</taxon>
        <taxon>Mycolicibacterium</taxon>
    </lineage>
</organism>
<comment type="caution">
    <text evidence="2">The sequence shown here is derived from an EMBL/GenBank/DDBJ whole genome shotgun (WGS) entry which is preliminary data.</text>
</comment>
<feature type="transmembrane region" description="Helical" evidence="1">
    <location>
        <begin position="428"/>
        <end position="449"/>
    </location>
</feature>
<keyword evidence="3" id="KW-1185">Reference proteome</keyword>
<dbReference type="EMBL" id="JAANOW010000001">
    <property type="protein sequence ID" value="NIH95592.1"/>
    <property type="molecule type" value="Genomic_DNA"/>
</dbReference>
<sequence length="507" mass="58563">MTTEMPMPVGDESIADTPLRWAPESRPLSRHEFYLVYPFKTQLQDITELRMWDNYTHRLTNAQLERELRDSYAFLPHARNSHYARFAGDLEEADLCIFDGYRNGTNSVRLTLRSSEHLKYFPRRATVFRADKTYFTISVDVGWVDIFLFPSGFGFLVYKFSTSKLTVEDAGVVHRSIKKVYYRERLRVNPPVLHIIGHLERNWQTMLADLLSEFDADIADEWAQTHASSFRVMSLAIGPDLANDGIRYGNIEGSEEGHLISLITGEDLSTISHPGKDLVDTSRKRGRLAYWRDWSGLFLWDDVAFIGTETEFTTTHLVHNVEAMYLPLFIYTLYQSLRLSEISVQLGALSVEARAKRNGVLGKLEKLNSELRFFRSNFMFWEISRQPVMAALFNRLVSHFETGLLFEQIEHDIERMYQQERTVGQERLALFVGLATFFALPVGGLLAAFSGSVSSFLHDSWMRWLLTVFVVTLSALGWLVASDRVRVPLREDWAKIRRRILFGRRLS</sequence>
<protein>
    <recommendedName>
        <fullName evidence="4">CorA-like Mg2+ transporter protein</fullName>
    </recommendedName>
</protein>
<keyword evidence="1" id="KW-0812">Transmembrane</keyword>
<evidence type="ECO:0000313" key="3">
    <source>
        <dbReference type="Proteomes" id="UP000547444"/>
    </source>
</evidence>
<evidence type="ECO:0000313" key="2">
    <source>
        <dbReference type="EMBL" id="NIH95592.1"/>
    </source>
</evidence>
<evidence type="ECO:0000256" key="1">
    <source>
        <dbReference type="SAM" id="Phobius"/>
    </source>
</evidence>
<proteinExistence type="predicted"/>
<gene>
    <name evidence="2" type="ORF">FHU31_002548</name>
</gene>
<dbReference type="RefSeq" id="WP_167158742.1">
    <property type="nucleotide sequence ID" value="NZ_JAANOW010000001.1"/>
</dbReference>
<dbReference type="AlphaFoldDB" id="A0A7X5ZCZ9"/>
<accession>A0A7X5ZCZ9</accession>